<evidence type="ECO:0000313" key="12">
    <source>
        <dbReference type="Proteomes" id="UP000316416"/>
    </source>
</evidence>
<dbReference type="EC" id="2.4.1.25" evidence="3 10"/>
<evidence type="ECO:0000256" key="10">
    <source>
        <dbReference type="RuleBase" id="RU361207"/>
    </source>
</evidence>
<evidence type="ECO:0000256" key="3">
    <source>
        <dbReference type="ARBA" id="ARBA00012560"/>
    </source>
</evidence>
<proteinExistence type="inferred from homology"/>
<evidence type="ECO:0000256" key="6">
    <source>
        <dbReference type="ARBA" id="ARBA00022679"/>
    </source>
</evidence>
<dbReference type="InterPro" id="IPR017853">
    <property type="entry name" value="GH"/>
</dbReference>
<dbReference type="SUPFAM" id="SSF51445">
    <property type="entry name" value="(Trans)glycosidases"/>
    <property type="match status" value="1"/>
</dbReference>
<dbReference type="Proteomes" id="UP000316416">
    <property type="component" value="Chromosome"/>
</dbReference>
<keyword evidence="12" id="KW-1185">Reference proteome</keyword>
<protein>
    <recommendedName>
        <fullName evidence="4 10">4-alpha-glucanotransferase</fullName>
        <ecNumber evidence="3 10">2.4.1.25</ecNumber>
    </recommendedName>
    <alternativeName>
        <fullName evidence="8 10">Amylomaltase</fullName>
    </alternativeName>
    <alternativeName>
        <fullName evidence="9 10">Disproportionating enzyme</fullName>
    </alternativeName>
</protein>
<gene>
    <name evidence="11" type="primary">malQ</name>
    <name evidence="11" type="ORF">FM038_006555</name>
</gene>
<dbReference type="PANTHER" id="PTHR32438">
    <property type="entry name" value="4-ALPHA-GLUCANOTRANSFERASE DPE1, CHLOROPLASTIC/AMYLOPLASTIC"/>
    <property type="match status" value="1"/>
</dbReference>
<evidence type="ECO:0000256" key="4">
    <source>
        <dbReference type="ARBA" id="ARBA00020295"/>
    </source>
</evidence>
<evidence type="ECO:0000256" key="5">
    <source>
        <dbReference type="ARBA" id="ARBA00022676"/>
    </source>
</evidence>
<evidence type="ECO:0000256" key="1">
    <source>
        <dbReference type="ARBA" id="ARBA00000439"/>
    </source>
</evidence>
<organism evidence="11 12">
    <name type="scientific">Shewanella eurypsychrophilus</name>
    <dbReference type="NCBI Taxonomy" id="2593656"/>
    <lineage>
        <taxon>Bacteria</taxon>
        <taxon>Pseudomonadati</taxon>
        <taxon>Pseudomonadota</taxon>
        <taxon>Gammaproteobacteria</taxon>
        <taxon>Alteromonadales</taxon>
        <taxon>Shewanellaceae</taxon>
        <taxon>Shewanella</taxon>
    </lineage>
</organism>
<dbReference type="PANTHER" id="PTHR32438:SF5">
    <property type="entry name" value="4-ALPHA-GLUCANOTRANSFERASE DPE1, CHLOROPLASTIC_AMYLOPLASTIC"/>
    <property type="match status" value="1"/>
</dbReference>
<dbReference type="GO" id="GO:0004134">
    <property type="term" value="F:4-alpha-glucanotransferase activity"/>
    <property type="evidence" value="ECO:0007669"/>
    <property type="project" value="UniProtKB-EC"/>
</dbReference>
<keyword evidence="5 10" id="KW-0328">Glycosyltransferase</keyword>
<dbReference type="InterPro" id="IPR003385">
    <property type="entry name" value="Glyco_hydro_77"/>
</dbReference>
<comment type="similarity">
    <text evidence="2 10">Belongs to the disproportionating enzyme family.</text>
</comment>
<evidence type="ECO:0000256" key="9">
    <source>
        <dbReference type="ARBA" id="ARBA00031501"/>
    </source>
</evidence>
<accession>A0ABX6V3K4</accession>
<dbReference type="Pfam" id="PF02446">
    <property type="entry name" value="Glyco_hydro_77"/>
    <property type="match status" value="2"/>
</dbReference>
<dbReference type="RefSeq" id="WP_142872503.1">
    <property type="nucleotide sequence ID" value="NZ_CP045503.2"/>
</dbReference>
<dbReference type="NCBIfam" id="TIGR00217">
    <property type="entry name" value="malQ"/>
    <property type="match status" value="1"/>
</dbReference>
<sequence length="723" mass="82027">MGLDKLLYLQGVGAEFINCHGQDVTIPAEDRQGVLACMLDALGEIESTSEAKVDIERRVLQLDAKPWTQLLPGFQHTGVDKPHLHLYLPRCYQSSIWIRLLTETGQEIHAELLPETFEVIGDYHFEETTYLNYRVSLNALSSEFAIELGYHQIEVSLCDGSVTETGIILVAPAQAFQFASNGQLQSSNETNKQDARYFNPGENKRPWGISIQLYSLRSEEQWGIGDFGDLSTLIEVIALQGGDFIQLNPLHALNHLNAESISPYSPDDRRRLNPLYIDIASVDEYQHLETQRLAGVVNDRKKVLNRGNWLNYEQTIELKYHIFHQLYDEFCTHELMINSPRAQEFFHFVDSQGIDLDYFSAELASQSPKGTPRDSNFYCYLQFVAETQLEACQAKARALGMSIGLIRDLAVGASPDGVEVRQNRHVFCLNASIGAPADPFAPQGQNWGLTPLDPIKLKQDNYRHFITIVRRNMNACGALRIDHVMALLRLWWCPNNPDLGSGAYVYYPIETLLAIICLESQRAQCCVIGEDLGIVPPELSGYLTKAGIYSNQLFYFSKHPDRFLQPDEHKTHSLMMLANHDVPTLAAWWSASDLHLQRQLELLNSDEILGVALNQRERDKLQLISLFNQHDLLPANSSLSESNELNFEQVLHAWLRLIAKSHSVLLSVQLCDLVSERHSVNIPGTWKEYANWQRRLPYTLDEIALSPKVKLLLREIASERFVT</sequence>
<evidence type="ECO:0000313" key="11">
    <source>
        <dbReference type="EMBL" id="QPG57135.1"/>
    </source>
</evidence>
<reference evidence="11" key="1">
    <citation type="submission" date="2021-07" db="EMBL/GenBank/DDBJ databases">
        <title>Shewanella sp. YLB-07 whole genome sequence.</title>
        <authorList>
            <person name="Yu L."/>
        </authorList>
    </citation>
    <scope>NUCLEOTIDE SEQUENCE</scope>
    <source>
        <strain evidence="11">YLB-08</strain>
    </source>
</reference>
<evidence type="ECO:0000256" key="8">
    <source>
        <dbReference type="ARBA" id="ARBA00031423"/>
    </source>
</evidence>
<name>A0ABX6V3K4_9GAMM</name>
<keyword evidence="7 10" id="KW-0119">Carbohydrate metabolism</keyword>
<keyword evidence="6 10" id="KW-0808">Transferase</keyword>
<evidence type="ECO:0000256" key="2">
    <source>
        <dbReference type="ARBA" id="ARBA00005684"/>
    </source>
</evidence>
<dbReference type="EMBL" id="CP045503">
    <property type="protein sequence ID" value="QPG57135.1"/>
    <property type="molecule type" value="Genomic_DNA"/>
</dbReference>
<dbReference type="Gene3D" id="3.20.20.80">
    <property type="entry name" value="Glycosidases"/>
    <property type="match status" value="1"/>
</dbReference>
<evidence type="ECO:0000256" key="7">
    <source>
        <dbReference type="ARBA" id="ARBA00023277"/>
    </source>
</evidence>
<comment type="catalytic activity">
    <reaction evidence="1 10">
        <text>Transfers a segment of a (1-&gt;4)-alpha-D-glucan to a new position in an acceptor, which may be glucose or a (1-&gt;4)-alpha-D-glucan.</text>
        <dbReference type="EC" id="2.4.1.25"/>
    </reaction>
</comment>